<gene>
    <name evidence="1" type="ORF">COX44_03405</name>
</gene>
<dbReference type="EMBL" id="PCRH01000073">
    <property type="protein sequence ID" value="PIP16796.1"/>
    <property type="molecule type" value="Genomic_DNA"/>
</dbReference>
<reference evidence="1 2" key="1">
    <citation type="submission" date="2017-09" db="EMBL/GenBank/DDBJ databases">
        <title>Depth-based differentiation of microbial function through sediment-hosted aquifers and enrichment of novel symbionts in the deep terrestrial subsurface.</title>
        <authorList>
            <person name="Probst A.J."/>
            <person name="Ladd B."/>
            <person name="Jarett J.K."/>
            <person name="Geller-Mcgrath D.E."/>
            <person name="Sieber C.M."/>
            <person name="Emerson J.B."/>
            <person name="Anantharaman K."/>
            <person name="Thomas B.C."/>
            <person name="Malmstrom R."/>
            <person name="Stieglmeier M."/>
            <person name="Klingl A."/>
            <person name="Woyke T."/>
            <person name="Ryan C.M."/>
            <person name="Banfield J.F."/>
        </authorList>
    </citation>
    <scope>NUCLEOTIDE SEQUENCE [LARGE SCALE GENOMIC DNA]</scope>
    <source>
        <strain evidence="1">CG23_combo_of_CG06-09_8_20_14_all_37_13</strain>
    </source>
</reference>
<feature type="non-terminal residue" evidence="1">
    <location>
        <position position="74"/>
    </location>
</feature>
<sequence length="74" mass="8321">MGFLFDKILELIKLKLEVIGMSEEAEKKDKVLMEMLKKGQQAASERILEVFEAVQTISSVVPKLIQEGKISISL</sequence>
<dbReference type="Proteomes" id="UP000231480">
    <property type="component" value="Unassembled WGS sequence"/>
</dbReference>
<protein>
    <submittedName>
        <fullName evidence="1">Uncharacterized protein</fullName>
    </submittedName>
</protein>
<proteinExistence type="predicted"/>
<name>A0A2G9YC33_9BACT</name>
<dbReference type="AlphaFoldDB" id="A0A2G9YC33"/>
<accession>A0A2G9YC33</accession>
<evidence type="ECO:0000313" key="2">
    <source>
        <dbReference type="Proteomes" id="UP000231480"/>
    </source>
</evidence>
<comment type="caution">
    <text evidence="1">The sequence shown here is derived from an EMBL/GenBank/DDBJ whole genome shotgun (WGS) entry which is preliminary data.</text>
</comment>
<evidence type="ECO:0000313" key="1">
    <source>
        <dbReference type="EMBL" id="PIP16796.1"/>
    </source>
</evidence>
<organism evidence="1 2">
    <name type="scientific">Candidatus Portnoybacteria bacterium CG23_combo_of_CG06-09_8_20_14_all_37_13</name>
    <dbReference type="NCBI Taxonomy" id="1974819"/>
    <lineage>
        <taxon>Bacteria</taxon>
        <taxon>Candidatus Portnoyibacteriota</taxon>
    </lineage>
</organism>